<dbReference type="SUPFAM" id="SSF51735">
    <property type="entry name" value="NAD(P)-binding Rossmann-fold domains"/>
    <property type="match status" value="1"/>
</dbReference>
<feature type="domain" description="GFO/IDH/MocA-like oxidoreductase" evidence="5">
    <location>
        <begin position="148"/>
        <end position="260"/>
    </location>
</feature>
<dbReference type="PANTHER" id="PTHR22604">
    <property type="entry name" value="OXIDOREDUCTASES"/>
    <property type="match status" value="1"/>
</dbReference>
<dbReference type="InterPro" id="IPR036291">
    <property type="entry name" value="NAD(P)-bd_dom_sf"/>
</dbReference>
<dbReference type="AlphaFoldDB" id="A0A4V3B263"/>
<gene>
    <name evidence="6" type="ORF">E2R57_03915</name>
</gene>
<dbReference type="Gene3D" id="3.40.50.720">
    <property type="entry name" value="NAD(P)-binding Rossmann-like Domain"/>
    <property type="match status" value="1"/>
</dbReference>
<protein>
    <submittedName>
        <fullName evidence="6">Gfo/Idh/MocA family oxidoreductase</fullName>
    </submittedName>
</protein>
<evidence type="ECO:0000259" key="5">
    <source>
        <dbReference type="Pfam" id="PF22725"/>
    </source>
</evidence>
<dbReference type="InterPro" id="IPR000683">
    <property type="entry name" value="Gfo/Idh/MocA-like_OxRdtase_N"/>
</dbReference>
<evidence type="ECO:0000313" key="6">
    <source>
        <dbReference type="EMBL" id="TDL39638.1"/>
    </source>
</evidence>
<organism evidence="6 7">
    <name type="scientific">Arthrobacter nitrophenolicus</name>
    <dbReference type="NCBI Taxonomy" id="683150"/>
    <lineage>
        <taxon>Bacteria</taxon>
        <taxon>Bacillati</taxon>
        <taxon>Actinomycetota</taxon>
        <taxon>Actinomycetes</taxon>
        <taxon>Micrococcales</taxon>
        <taxon>Micrococcaceae</taxon>
        <taxon>Arthrobacter</taxon>
    </lineage>
</organism>
<keyword evidence="2" id="KW-0560">Oxidoreductase</keyword>
<accession>A0A4V3B263</accession>
<dbReference type="GO" id="GO:0000166">
    <property type="term" value="F:nucleotide binding"/>
    <property type="evidence" value="ECO:0007669"/>
    <property type="project" value="InterPro"/>
</dbReference>
<dbReference type="SUPFAM" id="SSF55347">
    <property type="entry name" value="Glyceraldehyde-3-phosphate dehydrogenase-like, C-terminal domain"/>
    <property type="match status" value="1"/>
</dbReference>
<evidence type="ECO:0000259" key="4">
    <source>
        <dbReference type="Pfam" id="PF01408"/>
    </source>
</evidence>
<feature type="domain" description="Gfo/Idh/MocA-like oxidoreductase N-terminal" evidence="4">
    <location>
        <begin position="22"/>
        <end position="137"/>
    </location>
</feature>
<dbReference type="Pfam" id="PF01408">
    <property type="entry name" value="GFO_IDH_MocA"/>
    <property type="match status" value="1"/>
</dbReference>
<dbReference type="InterPro" id="IPR055170">
    <property type="entry name" value="GFO_IDH_MocA-like_dom"/>
</dbReference>
<dbReference type="EMBL" id="SMZQ01000002">
    <property type="protein sequence ID" value="TDL39638.1"/>
    <property type="molecule type" value="Genomic_DNA"/>
</dbReference>
<sequence length="345" mass="37395">MSTGLRSDASSMTPFLPSPRKLRWGIAGTGGISRQITADFSLVGNADVVAVSSRHAASANEFADAFGIPTRFDDYSSMLDADIDAVYIGTPHVTHFEHARAALQRGRHVLCEKPIGLNAAEVRELAAIASESGAFLMEAMWMKFNPLYARLHEIVDAGAIGEIRSVRSSFGAPFPKDDSSRWKPGGGALLDQGIYPVTLSHMFLGEPLRITASGVVREDAVDLSQNYTLEYLGGRFAHGASSMVNFLDQSASLSGTGGWITIDTGFWFASKLTVHRFSVGKGEATETYEVAREGNGYVPMLRAVTSSILNGEVEHPFHTMEETARVFDTLDEIRRQITSNGQARS</sequence>
<dbReference type="Gene3D" id="3.30.360.10">
    <property type="entry name" value="Dihydrodipicolinate Reductase, domain 2"/>
    <property type="match status" value="1"/>
</dbReference>
<dbReference type="GO" id="GO:0016491">
    <property type="term" value="F:oxidoreductase activity"/>
    <property type="evidence" value="ECO:0007669"/>
    <property type="project" value="UniProtKB-KW"/>
</dbReference>
<evidence type="ECO:0000313" key="7">
    <source>
        <dbReference type="Proteomes" id="UP000294621"/>
    </source>
</evidence>
<proteinExistence type="inferred from homology"/>
<dbReference type="InterPro" id="IPR050984">
    <property type="entry name" value="Gfo/Idh/MocA_domain"/>
</dbReference>
<comment type="similarity">
    <text evidence="1">Belongs to the Gfo/Idh/MocA family.</text>
</comment>
<evidence type="ECO:0000256" key="2">
    <source>
        <dbReference type="ARBA" id="ARBA00023002"/>
    </source>
</evidence>
<keyword evidence="3" id="KW-0520">NAD</keyword>
<dbReference type="Pfam" id="PF22725">
    <property type="entry name" value="GFO_IDH_MocA_C3"/>
    <property type="match status" value="1"/>
</dbReference>
<name>A0A4V3B263_9MICC</name>
<comment type="caution">
    <text evidence="6">The sequence shown here is derived from an EMBL/GenBank/DDBJ whole genome shotgun (WGS) entry which is preliminary data.</text>
</comment>
<evidence type="ECO:0000256" key="3">
    <source>
        <dbReference type="ARBA" id="ARBA00023027"/>
    </source>
</evidence>
<dbReference type="OrthoDB" id="9815825at2"/>
<reference evidence="6 7" key="1">
    <citation type="submission" date="2019-03" db="EMBL/GenBank/DDBJ databases">
        <title>Genome Sequencing and Assembly of Various Microbes Isolated from Partially Reclaimed Soil and Acid Mine Drainage (AMD) Site.</title>
        <authorList>
            <person name="Steinbock B."/>
            <person name="Bechtold R."/>
            <person name="Sevigny J.L."/>
            <person name="Thomas D."/>
            <person name="Cuthill L.R."/>
            <person name="Aveiro Johannsen E.J."/>
            <person name="Thomas K."/>
            <person name="Ghosh A."/>
        </authorList>
    </citation>
    <scope>NUCLEOTIDE SEQUENCE [LARGE SCALE GENOMIC DNA]</scope>
    <source>
        <strain evidence="6 7">S-A1</strain>
    </source>
</reference>
<dbReference type="PANTHER" id="PTHR22604:SF105">
    <property type="entry name" value="TRANS-1,2-DIHYDROBENZENE-1,2-DIOL DEHYDROGENASE"/>
    <property type="match status" value="1"/>
</dbReference>
<dbReference type="Proteomes" id="UP000294621">
    <property type="component" value="Unassembled WGS sequence"/>
</dbReference>
<evidence type="ECO:0000256" key="1">
    <source>
        <dbReference type="ARBA" id="ARBA00010928"/>
    </source>
</evidence>